<gene>
    <name evidence="1" type="ORF">SNE40_008436</name>
</gene>
<dbReference type="PANTHER" id="PTHR28309">
    <property type="entry name" value="REQUIRED FOR EXCISION 1-B DOMAIN-CONTAINING PROTEIN"/>
    <property type="match status" value="1"/>
</dbReference>
<proteinExistence type="predicted"/>
<organism evidence="1 2">
    <name type="scientific">Patella caerulea</name>
    <name type="common">Rayed Mediterranean limpet</name>
    <dbReference type="NCBI Taxonomy" id="87958"/>
    <lineage>
        <taxon>Eukaryota</taxon>
        <taxon>Metazoa</taxon>
        <taxon>Spiralia</taxon>
        <taxon>Lophotrochozoa</taxon>
        <taxon>Mollusca</taxon>
        <taxon>Gastropoda</taxon>
        <taxon>Patellogastropoda</taxon>
        <taxon>Patelloidea</taxon>
        <taxon>Patellidae</taxon>
        <taxon>Patella</taxon>
    </lineage>
</organism>
<protein>
    <submittedName>
        <fullName evidence="1">Uncharacterized protein</fullName>
    </submittedName>
</protein>
<sequence>MEVSNISRNVDDPKSLLKRFYELQTERVQTYKMFEEGFQVYLNSAPLFNFPLYRQLVHEITQTFLKISQEIVEIGTSLRDVHHLHTIASNISKIQEREQNKLDLTAGLQLSRQHNKDHPDDVKFQIEITETQANLMEVVENINEILEDIKYESEDLYLENYKEQANSEADDPTKIPK</sequence>
<keyword evidence="2" id="KW-1185">Reference proteome</keyword>
<comment type="caution">
    <text evidence="1">The sequence shown here is derived from an EMBL/GenBank/DDBJ whole genome shotgun (WGS) entry which is preliminary data.</text>
</comment>
<dbReference type="PANTHER" id="PTHR28309:SF1">
    <property type="entry name" value="REQUIRED FOR EXCISION 1-B DOMAIN-CONTAINING PROTEIN"/>
    <property type="match status" value="1"/>
</dbReference>
<dbReference type="Proteomes" id="UP001347796">
    <property type="component" value="Unassembled WGS sequence"/>
</dbReference>
<dbReference type="EMBL" id="JAZGQO010000006">
    <property type="protein sequence ID" value="KAK6186393.1"/>
    <property type="molecule type" value="Genomic_DNA"/>
</dbReference>
<evidence type="ECO:0000313" key="1">
    <source>
        <dbReference type="EMBL" id="KAK6186393.1"/>
    </source>
</evidence>
<reference evidence="1 2" key="1">
    <citation type="submission" date="2024-01" db="EMBL/GenBank/DDBJ databases">
        <title>The genome of the rayed Mediterranean limpet Patella caerulea (Linnaeus, 1758).</title>
        <authorList>
            <person name="Anh-Thu Weber A."/>
            <person name="Halstead-Nussloch G."/>
        </authorList>
    </citation>
    <scope>NUCLEOTIDE SEQUENCE [LARGE SCALE GENOMIC DNA]</scope>
    <source>
        <strain evidence="1">AATW-2023a</strain>
        <tissue evidence="1">Whole specimen</tissue>
    </source>
</reference>
<accession>A0AAN8K5M4</accession>
<evidence type="ECO:0000313" key="2">
    <source>
        <dbReference type="Proteomes" id="UP001347796"/>
    </source>
</evidence>
<dbReference type="AlphaFoldDB" id="A0AAN8K5M4"/>
<dbReference type="Pfam" id="PF14966">
    <property type="entry name" value="DNA_repr_REX1B"/>
    <property type="match status" value="1"/>
</dbReference>
<dbReference type="InterPro" id="IPR039491">
    <property type="entry name" value="REX1-B"/>
</dbReference>
<name>A0AAN8K5M4_PATCE</name>